<gene>
    <name evidence="2" type="ORF">JI750_14380</name>
</gene>
<dbReference type="SUPFAM" id="SSF51230">
    <property type="entry name" value="Single hybrid motif"/>
    <property type="match status" value="1"/>
</dbReference>
<keyword evidence="3" id="KW-1185">Reference proteome</keyword>
<feature type="transmembrane region" description="Helical" evidence="1">
    <location>
        <begin position="31"/>
        <end position="51"/>
    </location>
</feature>
<dbReference type="RefSeq" id="WP_202003247.1">
    <property type="nucleotide sequence ID" value="NZ_JAERSF010000003.1"/>
</dbReference>
<dbReference type="InterPro" id="IPR011053">
    <property type="entry name" value="Single_hybrid_motif"/>
</dbReference>
<dbReference type="Proteomes" id="UP000603728">
    <property type="component" value="Unassembled WGS sequence"/>
</dbReference>
<dbReference type="PANTHER" id="PTHR30386">
    <property type="entry name" value="MEMBRANE FUSION SUBUNIT OF EMRAB-TOLC MULTIDRUG EFFLUX PUMP"/>
    <property type="match status" value="1"/>
</dbReference>
<reference evidence="2 3" key="1">
    <citation type="submission" date="2021-01" db="EMBL/GenBank/DDBJ databases">
        <title>Genome seq and assembly of Flavobacterium sp. GN10.</title>
        <authorList>
            <person name="Chhetri G."/>
        </authorList>
    </citation>
    <scope>NUCLEOTIDE SEQUENCE [LARGE SCALE GENOMIC DNA]</scope>
    <source>
        <strain evidence="2 3">GN10</strain>
    </source>
</reference>
<sequence>MLNLSKDNNVLITPGKYKSITSVARRPHYEILNKVIIGFLIFGVACLFLPWTQNISGTGSVTTLKPDQRPQTVHNAIAGRIEKWFVKEGDYVKKGDTILYISEIKEDYLDPNLVDNTKQQVDAKKMAVESYGDKVNSLDVQAQSLNTERQLKLQQAQNKIRQSQLKIKSDSMDLVAVKTQLRIAKTQFDRSTALNKEGLKPMTDVEQKRLKLQESEAYVITQENKLLSSKNELINAKVEISRITAEYAEKISKSRSDKFTALSTQYDTEAQVNKLENQYTNYRLRNGLYYITAPQSGYVNRALLAGLGETIKEGTPVVSIMPSKYDIAVETYVDPIDLPLVHKGAKVRVWFDGWPRIVFSGWPGLSYGTYGGKVVAIENFISPNGKYRILVSPDGEDRHWPKELSIGAGAQSIALLETVSVWYEIWRNLNGFPPNYYNSGEKEEKGKEKK</sequence>
<evidence type="ECO:0000313" key="3">
    <source>
        <dbReference type="Proteomes" id="UP000603728"/>
    </source>
</evidence>
<name>A0ABS1KF18_9FLAO</name>
<evidence type="ECO:0000256" key="1">
    <source>
        <dbReference type="SAM" id="Phobius"/>
    </source>
</evidence>
<dbReference type="EMBL" id="JAERSF010000003">
    <property type="protein sequence ID" value="MBL0738085.1"/>
    <property type="molecule type" value="Genomic_DNA"/>
</dbReference>
<keyword evidence="1" id="KW-1133">Transmembrane helix</keyword>
<dbReference type="PANTHER" id="PTHR30386:SF27">
    <property type="entry name" value="MEMBRANE FUSION PROTEIN (MFP) FAMILY PROTEIN"/>
    <property type="match status" value="1"/>
</dbReference>
<evidence type="ECO:0000313" key="2">
    <source>
        <dbReference type="EMBL" id="MBL0738085.1"/>
    </source>
</evidence>
<proteinExistence type="predicted"/>
<protein>
    <submittedName>
        <fullName evidence="2">HlyD family efflux transporter periplasmic adaptor subunit</fullName>
    </submittedName>
</protein>
<accession>A0ABS1KF18</accession>
<comment type="caution">
    <text evidence="2">The sequence shown here is derived from an EMBL/GenBank/DDBJ whole genome shotgun (WGS) entry which is preliminary data.</text>
</comment>
<organism evidence="2 3">
    <name type="scientific">Flavobacterium tagetis</name>
    <dbReference type="NCBI Taxonomy" id="2801336"/>
    <lineage>
        <taxon>Bacteria</taxon>
        <taxon>Pseudomonadati</taxon>
        <taxon>Bacteroidota</taxon>
        <taxon>Flavobacteriia</taxon>
        <taxon>Flavobacteriales</taxon>
        <taxon>Flavobacteriaceae</taxon>
        <taxon>Flavobacterium</taxon>
    </lineage>
</organism>
<keyword evidence="1" id="KW-0812">Transmembrane</keyword>
<dbReference type="Gene3D" id="2.40.50.100">
    <property type="match status" value="1"/>
</dbReference>
<dbReference type="InterPro" id="IPR050739">
    <property type="entry name" value="MFP"/>
</dbReference>
<keyword evidence="1" id="KW-0472">Membrane</keyword>